<keyword evidence="2" id="KW-0808">Transferase</keyword>
<evidence type="ECO:0000313" key="3">
    <source>
        <dbReference type="Proteomes" id="UP000265520"/>
    </source>
</evidence>
<sequence>ALRKSFSEKFSDQHGTRPPVSPPICRHERSHSNGFSGSGILDDTLSSGKIKFLCSFGGKILPRPGDSKLRYVGGETHIISIRKDILWEELMNKTLDLQNMIEEYHGLESHEGSQKLRIFLVPLGESEETSSTEANTVLQNDPDYQYVVALNGVIDPSPKKNTGGQSLINEANQPVTTFNFTPIIVASPLETRDGNKRIHALNPDGILNDPLNLQSALRISPT</sequence>
<keyword evidence="2" id="KW-0418">Kinase</keyword>
<feature type="non-terminal residue" evidence="2">
    <location>
        <position position="1"/>
    </location>
</feature>
<organism evidence="2 3">
    <name type="scientific">Trifolium medium</name>
    <dbReference type="NCBI Taxonomy" id="97028"/>
    <lineage>
        <taxon>Eukaryota</taxon>
        <taxon>Viridiplantae</taxon>
        <taxon>Streptophyta</taxon>
        <taxon>Embryophyta</taxon>
        <taxon>Tracheophyta</taxon>
        <taxon>Spermatophyta</taxon>
        <taxon>Magnoliopsida</taxon>
        <taxon>eudicotyledons</taxon>
        <taxon>Gunneridae</taxon>
        <taxon>Pentapetalae</taxon>
        <taxon>rosids</taxon>
        <taxon>fabids</taxon>
        <taxon>Fabales</taxon>
        <taxon>Fabaceae</taxon>
        <taxon>Papilionoideae</taxon>
        <taxon>50 kb inversion clade</taxon>
        <taxon>NPAAA clade</taxon>
        <taxon>Hologalegina</taxon>
        <taxon>IRL clade</taxon>
        <taxon>Trifolieae</taxon>
        <taxon>Trifolium</taxon>
    </lineage>
</organism>
<protein>
    <submittedName>
        <fullName evidence="2">Octicosapeptide/phox/Bem1p domain kinase superfamily protein</fullName>
    </submittedName>
</protein>
<dbReference type="PANTHER" id="PTHR31066:SF97">
    <property type="entry name" value="OS03G0401100 PROTEIN"/>
    <property type="match status" value="1"/>
</dbReference>
<dbReference type="SUPFAM" id="SSF54277">
    <property type="entry name" value="CAD &amp; PB1 domains"/>
    <property type="match status" value="1"/>
</dbReference>
<feature type="compositionally biased region" description="Basic and acidic residues" evidence="1">
    <location>
        <begin position="1"/>
        <end position="15"/>
    </location>
</feature>
<dbReference type="PANTHER" id="PTHR31066">
    <property type="entry name" value="OS05G0427100 PROTEIN-RELATED"/>
    <property type="match status" value="1"/>
</dbReference>
<dbReference type="InterPro" id="IPR053198">
    <property type="entry name" value="Gynoecium_Dev_Regulator"/>
</dbReference>
<comment type="caution">
    <text evidence="2">The sequence shown here is derived from an EMBL/GenBank/DDBJ whole genome shotgun (WGS) entry which is preliminary data.</text>
</comment>
<dbReference type="Proteomes" id="UP000265520">
    <property type="component" value="Unassembled WGS sequence"/>
</dbReference>
<dbReference type="AlphaFoldDB" id="A0A392PLS5"/>
<keyword evidence="3" id="KW-1185">Reference proteome</keyword>
<dbReference type="EMBL" id="LXQA010084792">
    <property type="protein sequence ID" value="MCI12587.1"/>
    <property type="molecule type" value="Genomic_DNA"/>
</dbReference>
<proteinExistence type="predicted"/>
<dbReference type="GO" id="GO:0016301">
    <property type="term" value="F:kinase activity"/>
    <property type="evidence" value="ECO:0007669"/>
    <property type="project" value="UniProtKB-KW"/>
</dbReference>
<evidence type="ECO:0000256" key="1">
    <source>
        <dbReference type="SAM" id="MobiDB-lite"/>
    </source>
</evidence>
<reference evidence="2 3" key="1">
    <citation type="journal article" date="2018" name="Front. Plant Sci.">
        <title>Red Clover (Trifolium pratense) and Zigzag Clover (T. medium) - A Picture of Genomic Similarities and Differences.</title>
        <authorList>
            <person name="Dluhosova J."/>
            <person name="Istvanek J."/>
            <person name="Nedelnik J."/>
            <person name="Repkova J."/>
        </authorList>
    </citation>
    <scope>NUCLEOTIDE SEQUENCE [LARGE SCALE GENOMIC DNA]</scope>
    <source>
        <strain evidence="3">cv. 10/8</strain>
        <tissue evidence="2">Leaf</tissue>
    </source>
</reference>
<accession>A0A392PLS5</accession>
<name>A0A392PLS5_9FABA</name>
<evidence type="ECO:0000313" key="2">
    <source>
        <dbReference type="EMBL" id="MCI12587.1"/>
    </source>
</evidence>
<feature type="region of interest" description="Disordered" evidence="1">
    <location>
        <begin position="1"/>
        <end position="38"/>
    </location>
</feature>
<feature type="non-terminal residue" evidence="2">
    <location>
        <position position="222"/>
    </location>
</feature>